<organism evidence="2 3">
    <name type="scientific">Dioscorea zingiberensis</name>
    <dbReference type="NCBI Taxonomy" id="325984"/>
    <lineage>
        <taxon>Eukaryota</taxon>
        <taxon>Viridiplantae</taxon>
        <taxon>Streptophyta</taxon>
        <taxon>Embryophyta</taxon>
        <taxon>Tracheophyta</taxon>
        <taxon>Spermatophyta</taxon>
        <taxon>Magnoliopsida</taxon>
        <taxon>Liliopsida</taxon>
        <taxon>Dioscoreales</taxon>
        <taxon>Dioscoreaceae</taxon>
        <taxon>Dioscorea</taxon>
    </lineage>
</organism>
<reference evidence="2" key="2">
    <citation type="journal article" date="2022" name="Hortic Res">
        <title>The genome of Dioscorea zingiberensis sheds light on the biosynthesis, origin and evolution of the medicinally important diosgenin saponins.</title>
        <authorList>
            <person name="Li Y."/>
            <person name="Tan C."/>
            <person name="Li Z."/>
            <person name="Guo J."/>
            <person name="Li S."/>
            <person name="Chen X."/>
            <person name="Wang C."/>
            <person name="Dai X."/>
            <person name="Yang H."/>
            <person name="Song W."/>
            <person name="Hou L."/>
            <person name="Xu J."/>
            <person name="Tong Z."/>
            <person name="Xu A."/>
            <person name="Yuan X."/>
            <person name="Wang W."/>
            <person name="Yang Q."/>
            <person name="Chen L."/>
            <person name="Sun Z."/>
            <person name="Wang K."/>
            <person name="Pan B."/>
            <person name="Chen J."/>
            <person name="Bao Y."/>
            <person name="Liu F."/>
            <person name="Qi X."/>
            <person name="Gang D.R."/>
            <person name="Wen J."/>
            <person name="Li J."/>
        </authorList>
    </citation>
    <scope>NUCLEOTIDE SEQUENCE</scope>
    <source>
        <strain evidence="2">Dzin_1.0</strain>
    </source>
</reference>
<evidence type="ECO:0000313" key="3">
    <source>
        <dbReference type="Proteomes" id="UP001085076"/>
    </source>
</evidence>
<reference evidence="2" key="1">
    <citation type="submission" date="2021-03" db="EMBL/GenBank/DDBJ databases">
        <authorList>
            <person name="Li Z."/>
            <person name="Yang C."/>
        </authorList>
    </citation>
    <scope>NUCLEOTIDE SEQUENCE</scope>
    <source>
        <strain evidence="2">Dzin_1.0</strain>
        <tissue evidence="2">Leaf</tissue>
    </source>
</reference>
<dbReference type="EMBL" id="JAGGNH010000008">
    <property type="protein sequence ID" value="KAJ0965089.1"/>
    <property type="molecule type" value="Genomic_DNA"/>
</dbReference>
<name>A0A9D5H6A9_9LILI</name>
<dbReference type="AlphaFoldDB" id="A0A9D5H6A9"/>
<dbReference type="Proteomes" id="UP001085076">
    <property type="component" value="Miscellaneous, Linkage group lg08"/>
</dbReference>
<evidence type="ECO:0000313" key="2">
    <source>
        <dbReference type="EMBL" id="KAJ0965089.1"/>
    </source>
</evidence>
<feature type="compositionally biased region" description="Polar residues" evidence="1">
    <location>
        <begin position="16"/>
        <end position="26"/>
    </location>
</feature>
<sequence>MTSGARPLLNPHPSVKTLSAPSPNSAAELSCSSAARSYSAALRRSPPLSAARIYTPRVRVSVQWGKSESKRKLRKL</sequence>
<feature type="region of interest" description="Disordered" evidence="1">
    <location>
        <begin position="1"/>
        <end position="26"/>
    </location>
</feature>
<evidence type="ECO:0000256" key="1">
    <source>
        <dbReference type="SAM" id="MobiDB-lite"/>
    </source>
</evidence>
<keyword evidence="3" id="KW-1185">Reference proteome</keyword>
<proteinExistence type="predicted"/>
<comment type="caution">
    <text evidence="2">The sequence shown here is derived from an EMBL/GenBank/DDBJ whole genome shotgun (WGS) entry which is preliminary data.</text>
</comment>
<protein>
    <submittedName>
        <fullName evidence="2">Uncharacterized protein</fullName>
    </submittedName>
</protein>
<gene>
    <name evidence="2" type="ORF">J5N97_026227</name>
</gene>
<accession>A0A9D5H6A9</accession>